<dbReference type="CDD" id="cd10574">
    <property type="entry name" value="EVH1_SPRED-like"/>
    <property type="match status" value="1"/>
</dbReference>
<evidence type="ECO:0000313" key="12">
    <source>
        <dbReference type="Proteomes" id="UP001557470"/>
    </source>
</evidence>
<protein>
    <recommendedName>
        <fullName evidence="7">Sprouty-related, EVH1 domain-containing protein 2</fullName>
    </recommendedName>
</protein>
<dbReference type="InterPro" id="IPR023337">
    <property type="entry name" value="KBD"/>
</dbReference>
<evidence type="ECO:0000256" key="5">
    <source>
        <dbReference type="ARBA" id="ARBA00023136"/>
    </source>
</evidence>
<evidence type="ECO:0000256" key="2">
    <source>
        <dbReference type="ARBA" id="ARBA00004413"/>
    </source>
</evidence>
<dbReference type="PROSITE" id="PS51227">
    <property type="entry name" value="SPR"/>
    <property type="match status" value="1"/>
</dbReference>
<keyword evidence="12" id="KW-1185">Reference proteome</keyword>
<evidence type="ECO:0000313" key="11">
    <source>
        <dbReference type="EMBL" id="KAL0983743.1"/>
    </source>
</evidence>
<organism evidence="11 12">
    <name type="scientific">Umbra pygmaea</name>
    <name type="common">Eastern mudminnow</name>
    <dbReference type="NCBI Taxonomy" id="75934"/>
    <lineage>
        <taxon>Eukaryota</taxon>
        <taxon>Metazoa</taxon>
        <taxon>Chordata</taxon>
        <taxon>Craniata</taxon>
        <taxon>Vertebrata</taxon>
        <taxon>Euteleostomi</taxon>
        <taxon>Actinopterygii</taxon>
        <taxon>Neopterygii</taxon>
        <taxon>Teleostei</taxon>
        <taxon>Protacanthopterygii</taxon>
        <taxon>Esociformes</taxon>
        <taxon>Umbridae</taxon>
        <taxon>Umbra</taxon>
    </lineage>
</organism>
<dbReference type="AlphaFoldDB" id="A0ABD0XE71"/>
<dbReference type="InterPro" id="IPR011993">
    <property type="entry name" value="PH-like_dom_sf"/>
</dbReference>
<evidence type="ECO:0000259" key="10">
    <source>
        <dbReference type="PROSITE" id="PS51488"/>
    </source>
</evidence>
<dbReference type="SUPFAM" id="SSF50729">
    <property type="entry name" value="PH domain-like"/>
    <property type="match status" value="1"/>
</dbReference>
<comment type="caution">
    <text evidence="11">The sequence shown here is derived from an EMBL/GenBank/DDBJ whole genome shotgun (WGS) entry which is preliminary data.</text>
</comment>
<proteinExistence type="predicted"/>
<feature type="region of interest" description="Disordered" evidence="8">
    <location>
        <begin position="145"/>
        <end position="192"/>
    </location>
</feature>
<reference evidence="11 12" key="1">
    <citation type="submission" date="2024-06" db="EMBL/GenBank/DDBJ databases">
        <authorList>
            <person name="Pan Q."/>
            <person name="Wen M."/>
            <person name="Jouanno E."/>
            <person name="Zahm M."/>
            <person name="Klopp C."/>
            <person name="Cabau C."/>
            <person name="Louis A."/>
            <person name="Berthelot C."/>
            <person name="Parey E."/>
            <person name="Roest Crollius H."/>
            <person name="Montfort J."/>
            <person name="Robinson-Rechavi M."/>
            <person name="Bouchez O."/>
            <person name="Lampietro C."/>
            <person name="Lopez Roques C."/>
            <person name="Donnadieu C."/>
            <person name="Postlethwait J."/>
            <person name="Bobe J."/>
            <person name="Verreycken H."/>
            <person name="Guiguen Y."/>
        </authorList>
    </citation>
    <scope>NUCLEOTIDE SEQUENCE [LARGE SCALE GENOMIC DNA]</scope>
    <source>
        <strain evidence="11">Up_M1</strain>
        <tissue evidence="11">Testis</tissue>
    </source>
</reference>
<evidence type="ECO:0000256" key="7">
    <source>
        <dbReference type="ARBA" id="ARBA00039299"/>
    </source>
</evidence>
<gene>
    <name evidence="11" type="ORF">UPYG_G00132130</name>
</gene>
<dbReference type="InterPro" id="IPR041937">
    <property type="entry name" value="SPRE_EVH1"/>
</dbReference>
<comment type="subcellular location">
    <subcellularLocation>
        <location evidence="2">Cell membrane</location>
        <topology evidence="2">Peripheral membrane protein</topology>
        <orientation evidence="2">Cytoplasmic side</orientation>
    </subcellularLocation>
    <subcellularLocation>
        <location evidence="1">Cytoplasmic vesicle</location>
        <location evidence="1">Secretory vesicle membrane</location>
        <topology evidence="1">Peripheral membrane protein</topology>
        <orientation evidence="1">Cytoplasmic side</orientation>
    </subcellularLocation>
</comment>
<dbReference type="Pfam" id="PF00568">
    <property type="entry name" value="WH1"/>
    <property type="match status" value="1"/>
</dbReference>
<keyword evidence="6" id="KW-0968">Cytoplasmic vesicle</keyword>
<feature type="domain" description="WH1" evidence="9">
    <location>
        <begin position="5"/>
        <end position="124"/>
    </location>
</feature>
<dbReference type="EMBL" id="JAGEUA010000004">
    <property type="protein sequence ID" value="KAL0983743.1"/>
    <property type="molecule type" value="Genomic_DNA"/>
</dbReference>
<dbReference type="GO" id="GO:1902532">
    <property type="term" value="P:negative regulation of intracellular signal transduction"/>
    <property type="evidence" value="ECO:0007669"/>
    <property type="project" value="UniProtKB-ARBA"/>
</dbReference>
<dbReference type="GO" id="GO:0005886">
    <property type="term" value="C:plasma membrane"/>
    <property type="evidence" value="ECO:0007669"/>
    <property type="project" value="UniProtKB-SubCell"/>
</dbReference>
<name>A0ABD0XE71_UMBPY</name>
<feature type="domain" description="KBD" evidence="10">
    <location>
        <begin position="210"/>
        <end position="284"/>
    </location>
</feature>
<evidence type="ECO:0000256" key="6">
    <source>
        <dbReference type="ARBA" id="ARBA00023329"/>
    </source>
</evidence>
<dbReference type="InterPro" id="IPR000697">
    <property type="entry name" value="WH1/EVH1_dom"/>
</dbReference>
<keyword evidence="3" id="KW-1003">Cell membrane</keyword>
<dbReference type="SMART" id="SM00461">
    <property type="entry name" value="WH1"/>
    <property type="match status" value="1"/>
</dbReference>
<dbReference type="PROSITE" id="PS51488">
    <property type="entry name" value="KBD"/>
    <property type="match status" value="1"/>
</dbReference>
<feature type="compositionally biased region" description="Polar residues" evidence="8">
    <location>
        <begin position="174"/>
        <end position="184"/>
    </location>
</feature>
<dbReference type="FunFam" id="2.30.29.30:FF:000052">
    <property type="entry name" value="Sprouty-related, EVH1 domain containing 2"/>
    <property type="match status" value="1"/>
</dbReference>
<dbReference type="InterPro" id="IPR007875">
    <property type="entry name" value="Sprouty"/>
</dbReference>
<dbReference type="GO" id="GO:0030658">
    <property type="term" value="C:transport vesicle membrane"/>
    <property type="evidence" value="ECO:0007669"/>
    <property type="project" value="UniProtKB-SubCell"/>
</dbReference>
<keyword evidence="5" id="KW-0472">Membrane</keyword>
<dbReference type="Proteomes" id="UP001557470">
    <property type="component" value="Unassembled WGS sequence"/>
</dbReference>
<evidence type="ECO:0000256" key="3">
    <source>
        <dbReference type="ARBA" id="ARBA00022475"/>
    </source>
</evidence>
<dbReference type="PROSITE" id="PS50229">
    <property type="entry name" value="WH1"/>
    <property type="match status" value="1"/>
</dbReference>
<dbReference type="PANTHER" id="PTHR11202">
    <property type="entry name" value="SPROUTY-RELATED, EVH1 DOMAIN-CONTAINING PROTEIN FAMILY MEMBER"/>
    <property type="match status" value="1"/>
</dbReference>
<evidence type="ECO:0000259" key="9">
    <source>
        <dbReference type="PROSITE" id="PS50229"/>
    </source>
</evidence>
<evidence type="ECO:0000256" key="4">
    <source>
        <dbReference type="ARBA" id="ARBA00022490"/>
    </source>
</evidence>
<dbReference type="Pfam" id="PF05210">
    <property type="entry name" value="Sprouty"/>
    <property type="match status" value="1"/>
</dbReference>
<keyword evidence="4" id="KW-0963">Cytoplasm</keyword>
<evidence type="ECO:0000256" key="8">
    <source>
        <dbReference type="SAM" id="MobiDB-lite"/>
    </source>
</evidence>
<accession>A0ABD0XE71</accession>
<dbReference type="Gene3D" id="2.30.29.30">
    <property type="entry name" value="Pleckstrin-homology domain (PH domain)/Phosphotyrosine-binding domain (PTB)"/>
    <property type="match status" value="1"/>
</dbReference>
<dbReference type="PANTHER" id="PTHR11202:SF11">
    <property type="entry name" value="SPROUTY-RELATED, EVH1 DOMAIN-CONTAINING PROTEIN 2"/>
    <property type="match status" value="1"/>
</dbReference>
<evidence type="ECO:0000256" key="1">
    <source>
        <dbReference type="ARBA" id="ARBA00004360"/>
    </source>
</evidence>
<sequence length="476" mass="53196">MIEETHPNDDSYIVRVKAVVMVRDDSGWLAQDGGALSRVGVCRILSSDLGLAPLGQSYFLIHGERLLDKQVILECAVRKDLKYHKATPTFHHWKVEERKCGLTFQSPADARAFERGVRKAIEDMTEGSTTSSSTLQNEAELGDDDVFTNATDSSSNSSSQKLESCMQPLDTSPLCDSSHPQNNPIPDRHNLHQPYRPSDHYFLDLSQPRLPRQVTFQEEEEIVRINPLERSWELPLESSSHCKPRRDHQQHLGLTDYDDYRHTTRDIFIHPPDDSESYVHFTKSDPHKHEYNYPLAPAPLLHPSDAKPALRHSSRSCHHRSGGQDFGGGVVCSQPRPLLSVITNGEDKKSDEGGAGERLQCQYCEETFHQGNNRRGHCQDAPDPVKVCVRRVSCLWLADTMLYHCMSDPEGEYSDPCSCEVGSERGAGGRLVTRWAALLALSLLAPCLCLYPPLHACHRVGVACGCCGGRHNATKT</sequence>